<dbReference type="PATRIC" id="fig|859656.5.peg.4109"/>
<organism evidence="6">
    <name type="scientific">Ralstonia solanacearum CFBP2957</name>
    <dbReference type="NCBI Taxonomy" id="859656"/>
    <lineage>
        <taxon>Bacteria</taxon>
        <taxon>Pseudomonadati</taxon>
        <taxon>Pseudomonadota</taxon>
        <taxon>Betaproteobacteria</taxon>
        <taxon>Burkholderiales</taxon>
        <taxon>Burkholderiaceae</taxon>
        <taxon>Ralstonia</taxon>
        <taxon>Ralstonia solanacearum species complex</taxon>
    </lineage>
</organism>
<feature type="region of interest" description="Disordered" evidence="4">
    <location>
        <begin position="1"/>
        <end position="20"/>
    </location>
</feature>
<sequence>MPPGHDAAPQSIQLQRESRAKDDMNARVQNDVLRQAAENQYLHTLPNASPRWRPQADTVTTSVLWGALTASTGVILVDLAQLAEAAGELPSGQLQPLTLEQTYAMLGRILEARRHGCAPRPDTGARLSALTPRQHDILREAAHGKSNVEIAQTLHISVETVKSHVRQILMRLEARNRTELAAIYQQNVIEVRARGIN</sequence>
<evidence type="ECO:0000256" key="4">
    <source>
        <dbReference type="SAM" id="MobiDB-lite"/>
    </source>
</evidence>
<evidence type="ECO:0000259" key="5">
    <source>
        <dbReference type="PROSITE" id="PS50043"/>
    </source>
</evidence>
<dbReference type="EMBL" id="FP885907">
    <property type="protein sequence ID" value="CBJ53721.1"/>
    <property type="molecule type" value="Genomic_DNA"/>
</dbReference>
<reference evidence="6" key="2">
    <citation type="submission" date="2010-02" db="EMBL/GenBank/DDBJ databases">
        <authorList>
            <person name="Genoscope - CEA"/>
        </authorList>
    </citation>
    <scope>NUCLEOTIDE SEQUENCE</scope>
    <source>
        <strain evidence="6">CFBP2957</strain>
        <plasmid evidence="6">RCFBPv3_mp</plasmid>
    </source>
</reference>
<keyword evidence="3" id="KW-0804">Transcription</keyword>
<keyword evidence="1" id="KW-0805">Transcription regulation</keyword>
<geneLocation type="plasmid" evidence="6">
    <name>RCFBPv3_mp</name>
</geneLocation>
<dbReference type="Gene3D" id="1.10.10.10">
    <property type="entry name" value="Winged helix-like DNA-binding domain superfamily/Winged helix DNA-binding domain"/>
    <property type="match status" value="1"/>
</dbReference>
<dbReference type="InterPro" id="IPR016032">
    <property type="entry name" value="Sig_transdc_resp-reg_C-effctor"/>
</dbReference>
<dbReference type="SMART" id="SM00421">
    <property type="entry name" value="HTH_LUXR"/>
    <property type="match status" value="1"/>
</dbReference>
<dbReference type="AlphaFoldDB" id="D8P485"/>
<dbReference type="InterPro" id="IPR036388">
    <property type="entry name" value="WH-like_DNA-bd_sf"/>
</dbReference>
<name>D8P485_RALSL</name>
<dbReference type="PROSITE" id="PS50043">
    <property type="entry name" value="HTH_LUXR_2"/>
    <property type="match status" value="1"/>
</dbReference>
<evidence type="ECO:0000256" key="3">
    <source>
        <dbReference type="ARBA" id="ARBA00023163"/>
    </source>
</evidence>
<accession>D8P485</accession>
<dbReference type="GO" id="GO:0006355">
    <property type="term" value="P:regulation of DNA-templated transcription"/>
    <property type="evidence" value="ECO:0007669"/>
    <property type="project" value="InterPro"/>
</dbReference>
<dbReference type="InterPro" id="IPR000792">
    <property type="entry name" value="Tscrpt_reg_LuxR_C"/>
</dbReference>
<keyword evidence="2" id="KW-0238">DNA-binding</keyword>
<feature type="domain" description="HTH luxR-type" evidence="5">
    <location>
        <begin position="123"/>
        <end position="188"/>
    </location>
</feature>
<evidence type="ECO:0000256" key="1">
    <source>
        <dbReference type="ARBA" id="ARBA00023015"/>
    </source>
</evidence>
<protein>
    <submittedName>
        <fullName evidence="6">Transcription regulator for hrp genes expression</fullName>
    </submittedName>
</protein>
<dbReference type="GO" id="GO:0003677">
    <property type="term" value="F:DNA binding"/>
    <property type="evidence" value="ECO:0007669"/>
    <property type="project" value="UniProtKB-KW"/>
</dbReference>
<dbReference type="Pfam" id="PF00196">
    <property type="entry name" value="GerE"/>
    <property type="match status" value="1"/>
</dbReference>
<dbReference type="PRINTS" id="PR00038">
    <property type="entry name" value="HTHLUXR"/>
</dbReference>
<dbReference type="SUPFAM" id="SSF46894">
    <property type="entry name" value="C-terminal effector domain of the bipartite response regulators"/>
    <property type="match status" value="1"/>
</dbReference>
<dbReference type="CDD" id="cd06170">
    <property type="entry name" value="LuxR_C_like"/>
    <property type="match status" value="1"/>
</dbReference>
<evidence type="ECO:0000256" key="2">
    <source>
        <dbReference type="ARBA" id="ARBA00023125"/>
    </source>
</evidence>
<proteinExistence type="predicted"/>
<reference evidence="6" key="1">
    <citation type="journal article" date="2010" name="BMC Genomics">
        <title>Genomes of three tomato pathogens within the Ralstonia solanacearum species complex reveal significant evolutionary divergence.</title>
        <authorList>
            <person name="Remenant B."/>
            <person name="Coupat-Goutaland B."/>
            <person name="Guidot A."/>
            <person name="Cellier G."/>
            <person name="Wicker E."/>
            <person name="Allen C."/>
            <person name="Fegan M."/>
            <person name="Pruvost O."/>
            <person name="Elbaz M."/>
            <person name="Calteau A."/>
            <person name="Salvignol G."/>
            <person name="Mornico D."/>
            <person name="Mangenot S."/>
            <person name="Barbe V."/>
            <person name="Medigue C."/>
            <person name="Prior P."/>
        </authorList>
    </citation>
    <scope>NUCLEOTIDE SEQUENCE [LARGE SCALE GENOMIC DNA]</scope>
    <source>
        <strain evidence="6">CFBP2957</strain>
        <plasmid evidence="6">RCFBPv3_mp</plasmid>
    </source>
</reference>
<keyword evidence="6" id="KW-0614">Plasmid</keyword>
<dbReference type="PANTHER" id="PTHR44688:SF16">
    <property type="entry name" value="DNA-BINDING TRANSCRIPTIONAL ACTIVATOR DEVR_DOSR"/>
    <property type="match status" value="1"/>
</dbReference>
<dbReference type="PANTHER" id="PTHR44688">
    <property type="entry name" value="DNA-BINDING TRANSCRIPTIONAL ACTIVATOR DEVR_DOSR"/>
    <property type="match status" value="1"/>
</dbReference>
<evidence type="ECO:0000313" key="6">
    <source>
        <dbReference type="EMBL" id="CBJ53721.1"/>
    </source>
</evidence>
<gene>
    <name evidence="6" type="primary">prhJ</name>
    <name evidence="6" type="ORF">RCFBP_mp20295</name>
</gene>